<evidence type="ECO:0000313" key="2">
    <source>
        <dbReference type="Proteomes" id="UP000887159"/>
    </source>
</evidence>
<sequence>MTVNVYQRRHVIKHYAAPNHDAQCRTFLTLGEMGYFVAFSGSPSYPSLTAIPLQIEMRVNRVQYLVLFDGSGTMTMIPWSDILLCVRGDTDPPLCFRRQPSLEPASCCEKGFRIVKWRTRQFVHSDMPVCAPLCLRCSRRLS</sequence>
<accession>A0A8X7B888</accession>
<dbReference type="Proteomes" id="UP000887159">
    <property type="component" value="Unassembled WGS sequence"/>
</dbReference>
<name>A0A8X7B888_TRICX</name>
<dbReference type="EMBL" id="BMAU01021362">
    <property type="protein sequence ID" value="GFY23175.1"/>
    <property type="molecule type" value="Genomic_DNA"/>
</dbReference>
<keyword evidence="2" id="KW-1185">Reference proteome</keyword>
<organism evidence="1 2">
    <name type="scientific">Trichonephila clavipes</name>
    <name type="common">Golden silk orbweaver</name>
    <name type="synonym">Nephila clavipes</name>
    <dbReference type="NCBI Taxonomy" id="2585209"/>
    <lineage>
        <taxon>Eukaryota</taxon>
        <taxon>Metazoa</taxon>
        <taxon>Ecdysozoa</taxon>
        <taxon>Arthropoda</taxon>
        <taxon>Chelicerata</taxon>
        <taxon>Arachnida</taxon>
        <taxon>Araneae</taxon>
        <taxon>Araneomorphae</taxon>
        <taxon>Entelegynae</taxon>
        <taxon>Araneoidea</taxon>
        <taxon>Nephilidae</taxon>
        <taxon>Trichonephila</taxon>
    </lineage>
</organism>
<protein>
    <submittedName>
        <fullName evidence="1">Uncharacterized protein</fullName>
    </submittedName>
</protein>
<gene>
    <name evidence="1" type="ORF">TNCV_3764151</name>
</gene>
<evidence type="ECO:0000313" key="1">
    <source>
        <dbReference type="EMBL" id="GFY23175.1"/>
    </source>
</evidence>
<dbReference type="AlphaFoldDB" id="A0A8X7B888"/>
<reference evidence="1" key="1">
    <citation type="submission" date="2020-08" db="EMBL/GenBank/DDBJ databases">
        <title>Multicomponent nature underlies the extraordinary mechanical properties of spider dragline silk.</title>
        <authorList>
            <person name="Kono N."/>
            <person name="Nakamura H."/>
            <person name="Mori M."/>
            <person name="Yoshida Y."/>
            <person name="Ohtoshi R."/>
            <person name="Malay A.D."/>
            <person name="Moran D.A.P."/>
            <person name="Tomita M."/>
            <person name="Numata K."/>
            <person name="Arakawa K."/>
        </authorList>
    </citation>
    <scope>NUCLEOTIDE SEQUENCE</scope>
</reference>
<comment type="caution">
    <text evidence="1">The sequence shown here is derived from an EMBL/GenBank/DDBJ whole genome shotgun (WGS) entry which is preliminary data.</text>
</comment>
<proteinExistence type="predicted"/>